<dbReference type="Proteomes" id="UP001230496">
    <property type="component" value="Chromosome"/>
</dbReference>
<feature type="domain" description="HYR" evidence="2">
    <location>
        <begin position="199"/>
        <end position="281"/>
    </location>
</feature>
<dbReference type="PANTHER" id="PTHR24273:SF32">
    <property type="entry name" value="HYALIN"/>
    <property type="match status" value="1"/>
</dbReference>
<dbReference type="KEGG" id="msaa:QYS49_37205"/>
<dbReference type="AlphaFoldDB" id="A0AA51N9K8"/>
<organism evidence="3 4">
    <name type="scientific">Marivirga salinarum</name>
    <dbReference type="NCBI Taxonomy" id="3059078"/>
    <lineage>
        <taxon>Bacteria</taxon>
        <taxon>Pseudomonadati</taxon>
        <taxon>Bacteroidota</taxon>
        <taxon>Cytophagia</taxon>
        <taxon>Cytophagales</taxon>
        <taxon>Marivirgaceae</taxon>
        <taxon>Marivirga</taxon>
    </lineage>
</organism>
<feature type="domain" description="HYR" evidence="2">
    <location>
        <begin position="361"/>
        <end position="443"/>
    </location>
</feature>
<sequence length="860" mass="93857">MKANVIILIFYWTCFCVFNAKADKSNFFLKDKSLEIREAIVEKKTPTIKLQNCPGNQTEPISSGCYTAVTWTPPTTPNPNSTVESTHDPGDLFEIGETIVTYTEKDAGGNVVDECSFIVHVKPTSAYALSNCPSNFEIDVNGNCDRSVLWGLPIVPCDLQLESTHNSGDAFPLGTTTVTYTSGKDGKIYASCSFTITLYDTIPPVFDTCPTSLFLDANNNCEAEAEWVEPTVSDNCDLVINIGSNFTNGSNFPLGTTTVNYTATDDSGNAAQCSFDVTVSDNTDPEFLNIPTEVRVTTNENCEAVATWDEILAEDNCSSSVVITSNFNSGDVFNLGETNIQYSATDEAGNENTANFNVIVEDNYGPTISNCPENITVFISNDCEAVVNWDAPVFSDNCDNSLQVTSKHNSGDIFPLGTTLVTYTATDNSGNEIECSFNVTVEDDQAPEFKTCVTDIILTADSQCQAIAEWTSPVVTDNCDTEITLESDYFSGEVFPVGTTTVTYTATDNAGNSSICSFEILVEDESSPILLSSPDKITLNANAQCIGIANWEEPIFEDCSNLNISSNYQIGDELPIGITIIEYIATDENGATANCTFEVEVIDQTEPEGLNCMQNISVNASDDCEAVVEWEPPTATDNCNSVSVSSNYESGSTFPVGVTLVEYEFVDDAGNRSFCSFEVHVLDDAGIMVNNCPEDITLKAENTEGTASISWDPPTATAGCSEITITSSHEPGSIFEKDINTVTYTFTKANGQTEYCSFDIIIEPIPLKIEINKLITPNGDGNNDYWLIEGIEKFSENQIIIVDRWGTEIYSAKGYNNNNVVWKGENKSGELVPRGTYYYYILVRNEQDAIERKGFIEILW</sequence>
<dbReference type="NCBIfam" id="TIGR04131">
    <property type="entry name" value="Bac_Flav_CTERM"/>
    <property type="match status" value="1"/>
</dbReference>
<feature type="domain" description="HYR" evidence="2">
    <location>
        <begin position="444"/>
        <end position="524"/>
    </location>
</feature>
<keyword evidence="4" id="KW-1185">Reference proteome</keyword>
<feature type="domain" description="HYR" evidence="2">
    <location>
        <begin position="282"/>
        <end position="360"/>
    </location>
</feature>
<protein>
    <submittedName>
        <fullName evidence="3">HYR domain-containing protein</fullName>
    </submittedName>
</protein>
<dbReference type="Pfam" id="PF13585">
    <property type="entry name" value="CHU_C"/>
    <property type="match status" value="1"/>
</dbReference>
<keyword evidence="1" id="KW-0677">Repeat</keyword>
<dbReference type="Gene3D" id="2.60.40.10">
    <property type="entry name" value="Immunoglobulins"/>
    <property type="match status" value="4"/>
</dbReference>
<name>A0AA51N9K8_9BACT</name>
<evidence type="ECO:0000313" key="3">
    <source>
        <dbReference type="EMBL" id="WMN11098.1"/>
    </source>
</evidence>
<feature type="domain" description="HYR" evidence="2">
    <location>
        <begin position="602"/>
        <end position="683"/>
    </location>
</feature>
<dbReference type="PANTHER" id="PTHR24273">
    <property type="entry name" value="FI04643P-RELATED"/>
    <property type="match status" value="1"/>
</dbReference>
<feature type="domain" description="HYR" evidence="2">
    <location>
        <begin position="525"/>
        <end position="601"/>
    </location>
</feature>
<reference evidence="3 4" key="1">
    <citation type="submission" date="2023-08" db="EMBL/GenBank/DDBJ databases">
        <title>Comparative genomics and taxonomic characterization of three novel marine species of genus Marivirga.</title>
        <authorList>
            <person name="Muhammad N."/>
            <person name="Kim S.-G."/>
        </authorList>
    </citation>
    <scope>NUCLEOTIDE SEQUENCE [LARGE SCALE GENOMIC DNA]</scope>
    <source>
        <strain evidence="3 4">BDSF4-3</strain>
    </source>
</reference>
<dbReference type="RefSeq" id="WP_308347872.1">
    <property type="nucleotide sequence ID" value="NZ_CP129971.1"/>
</dbReference>
<dbReference type="Pfam" id="PF02494">
    <property type="entry name" value="HYR"/>
    <property type="match status" value="9"/>
</dbReference>
<feature type="domain" description="HYR" evidence="2">
    <location>
        <begin position="41"/>
        <end position="123"/>
    </location>
</feature>
<gene>
    <name evidence="3" type="ORF">QYS49_37205</name>
</gene>
<evidence type="ECO:0000256" key="1">
    <source>
        <dbReference type="ARBA" id="ARBA00022737"/>
    </source>
</evidence>
<dbReference type="PROSITE" id="PS50825">
    <property type="entry name" value="HYR"/>
    <property type="match status" value="8"/>
</dbReference>
<dbReference type="InterPro" id="IPR013783">
    <property type="entry name" value="Ig-like_fold"/>
</dbReference>
<feature type="domain" description="HYR" evidence="2">
    <location>
        <begin position="684"/>
        <end position="764"/>
    </location>
</feature>
<dbReference type="InterPro" id="IPR026341">
    <property type="entry name" value="T9SS_type_B"/>
</dbReference>
<accession>A0AA51N9K8</accession>
<dbReference type="InterPro" id="IPR003410">
    <property type="entry name" value="HYR_dom"/>
</dbReference>
<proteinExistence type="predicted"/>
<evidence type="ECO:0000259" key="2">
    <source>
        <dbReference type="PROSITE" id="PS50825"/>
    </source>
</evidence>
<evidence type="ECO:0000313" key="4">
    <source>
        <dbReference type="Proteomes" id="UP001230496"/>
    </source>
</evidence>
<dbReference type="EMBL" id="CP129971">
    <property type="protein sequence ID" value="WMN11098.1"/>
    <property type="molecule type" value="Genomic_DNA"/>
</dbReference>